<sequence>MYSTDQQVLGVACRWAAAGHRFALVTVARTWGSAPRPAGALLALRHDGVVEGSVSGGCVEDDLIGRMRAGALGAQAPFCIVYGVTKDEATRFGLPCGGTLELVVEPAPEVAQLGRLQARLALRHLAARRVDLATGAVTLEDALRDDALQWDGSCLTTIHGPQWRLLVIGAGHVSRYLAQMALALDYEIIVCEPRDAYGPGWDVPGTRLLTSMPDDTVTALAPDARTAVVALTHDPKLDDLALLEALGSPAFYVGALGSRVANLRRRERLVQHFDLTQAQVDRMHGPVGIPIGSKTPPEIAVSILAELTAVRNGMRTAPIRDGVISQ</sequence>
<evidence type="ECO:0000313" key="4">
    <source>
        <dbReference type="Proteomes" id="UP000241421"/>
    </source>
</evidence>
<evidence type="ECO:0000259" key="1">
    <source>
        <dbReference type="Pfam" id="PF02625"/>
    </source>
</evidence>
<dbReference type="InterPro" id="IPR003777">
    <property type="entry name" value="XdhC_CoxI"/>
</dbReference>
<evidence type="ECO:0000313" key="3">
    <source>
        <dbReference type="EMBL" id="PWF43169.1"/>
    </source>
</evidence>
<dbReference type="Gene3D" id="3.40.50.720">
    <property type="entry name" value="NAD(P)-binding Rossmann-like Domain"/>
    <property type="match status" value="1"/>
</dbReference>
<dbReference type="PANTHER" id="PTHR30388:SF4">
    <property type="entry name" value="MOLYBDENUM COFACTOR INSERTION CHAPERONE PAOD"/>
    <property type="match status" value="1"/>
</dbReference>
<feature type="domain" description="XdhC Rossmann" evidence="2">
    <location>
        <begin position="165"/>
        <end position="307"/>
    </location>
</feature>
<organism evidence="3 4">
    <name type="scientific">Massilia glaciei</name>
    <dbReference type="NCBI Taxonomy" id="1524097"/>
    <lineage>
        <taxon>Bacteria</taxon>
        <taxon>Pseudomonadati</taxon>
        <taxon>Pseudomonadota</taxon>
        <taxon>Betaproteobacteria</taxon>
        <taxon>Burkholderiales</taxon>
        <taxon>Oxalobacteraceae</taxon>
        <taxon>Telluria group</taxon>
        <taxon>Massilia</taxon>
    </lineage>
</organism>
<dbReference type="InterPro" id="IPR036188">
    <property type="entry name" value="FAD/NAD-bd_sf"/>
</dbReference>
<reference evidence="3 4" key="1">
    <citation type="submission" date="2018-04" db="EMBL/GenBank/DDBJ databases">
        <title>Massilia violaceinigra sp. nov., a novel purple-pigmented bacterium isolated from Tianshan glacier, Xinjiang, China.</title>
        <authorList>
            <person name="Wang H."/>
        </authorList>
    </citation>
    <scope>NUCLEOTIDE SEQUENCE [LARGE SCALE GENOMIC DNA]</scope>
    <source>
        <strain evidence="3 4">B448-2</strain>
    </source>
</reference>
<accession>A0A2U2HFQ1</accession>
<keyword evidence="4" id="KW-1185">Reference proteome</keyword>
<dbReference type="InterPro" id="IPR052698">
    <property type="entry name" value="MoCofactor_Util/Proc"/>
</dbReference>
<dbReference type="SUPFAM" id="SSF51905">
    <property type="entry name" value="FAD/NAD(P)-binding domain"/>
    <property type="match status" value="1"/>
</dbReference>
<protein>
    <submittedName>
        <fullName evidence="3">XdhC family protein</fullName>
    </submittedName>
</protein>
<dbReference type="PANTHER" id="PTHR30388">
    <property type="entry name" value="ALDEHYDE OXIDOREDUCTASE MOLYBDENUM COFACTOR ASSEMBLY PROTEIN"/>
    <property type="match status" value="1"/>
</dbReference>
<name>A0A2U2HFQ1_9BURK</name>
<proteinExistence type="predicted"/>
<dbReference type="Proteomes" id="UP000241421">
    <property type="component" value="Unassembled WGS sequence"/>
</dbReference>
<dbReference type="Pfam" id="PF02625">
    <property type="entry name" value="XdhC_CoxI"/>
    <property type="match status" value="1"/>
</dbReference>
<gene>
    <name evidence="3" type="ORF">C7C56_021470</name>
</gene>
<comment type="caution">
    <text evidence="3">The sequence shown here is derived from an EMBL/GenBank/DDBJ whole genome shotgun (WGS) entry which is preliminary data.</text>
</comment>
<dbReference type="OrthoDB" id="9815497at2"/>
<dbReference type="InterPro" id="IPR027051">
    <property type="entry name" value="XdhC_Rossmann_dom"/>
</dbReference>
<dbReference type="Pfam" id="PF13478">
    <property type="entry name" value="XdhC_C"/>
    <property type="match status" value="1"/>
</dbReference>
<evidence type="ECO:0000259" key="2">
    <source>
        <dbReference type="Pfam" id="PF13478"/>
    </source>
</evidence>
<dbReference type="RefSeq" id="WP_106759391.1">
    <property type="nucleotide sequence ID" value="NZ_PXWF02000284.1"/>
</dbReference>
<feature type="domain" description="XdhC- CoxI" evidence="1">
    <location>
        <begin position="15"/>
        <end position="75"/>
    </location>
</feature>
<dbReference type="AlphaFoldDB" id="A0A2U2HFQ1"/>
<dbReference type="EMBL" id="PXWF02000284">
    <property type="protein sequence ID" value="PWF43169.1"/>
    <property type="molecule type" value="Genomic_DNA"/>
</dbReference>